<feature type="compositionally biased region" description="Basic and acidic residues" evidence="1">
    <location>
        <begin position="167"/>
        <end position="181"/>
    </location>
</feature>
<dbReference type="SMR" id="A0A1S3BHR6"/>
<accession>A0A1S3BHR6</accession>
<dbReference type="Proteomes" id="UP001652600">
    <property type="component" value="Chromosome 8"/>
</dbReference>
<dbReference type="EnsemblPlants" id="MELO3C003079.2.1">
    <property type="protein sequence ID" value="MELO3C003079.2.1"/>
    <property type="gene ID" value="MELO3C003079.2"/>
</dbReference>
<dbReference type="AlphaFoldDB" id="A0A1S3BHR6"/>
<reference evidence="4 5" key="2">
    <citation type="submission" date="2025-04" db="UniProtKB">
        <authorList>
            <consortium name="RefSeq"/>
        </authorList>
    </citation>
    <scope>IDENTIFICATION</scope>
</reference>
<feature type="compositionally biased region" description="Basic and acidic residues" evidence="1">
    <location>
        <begin position="106"/>
        <end position="117"/>
    </location>
</feature>
<name>A0A1S3BHR6_CUCME</name>
<dbReference type="RefSeq" id="XP_008447301.1">
    <property type="nucleotide sequence ID" value="XM_008449079.2"/>
</dbReference>
<evidence type="ECO:0000313" key="3">
    <source>
        <dbReference type="Proteomes" id="UP001652600"/>
    </source>
</evidence>
<dbReference type="eggNOG" id="ENOG502RZHI">
    <property type="taxonomic scope" value="Eukaryota"/>
</dbReference>
<keyword evidence="3" id="KW-1185">Reference proteome</keyword>
<feature type="compositionally biased region" description="Polar residues" evidence="1">
    <location>
        <begin position="146"/>
        <end position="163"/>
    </location>
</feature>
<protein>
    <submittedName>
        <fullName evidence="4 5">Uncharacterized protein LOC103489769</fullName>
    </submittedName>
</protein>
<reference evidence="2" key="1">
    <citation type="submission" date="2023-03" db="UniProtKB">
        <authorList>
            <consortium name="EnsemblPlants"/>
        </authorList>
    </citation>
    <scope>IDENTIFICATION</scope>
</reference>
<feature type="region of interest" description="Disordered" evidence="1">
    <location>
        <begin position="86"/>
        <end position="118"/>
    </location>
</feature>
<organism evidence="2">
    <name type="scientific">Cucumis melo</name>
    <name type="common">Muskmelon</name>
    <dbReference type="NCBI Taxonomy" id="3656"/>
    <lineage>
        <taxon>Eukaryota</taxon>
        <taxon>Viridiplantae</taxon>
        <taxon>Streptophyta</taxon>
        <taxon>Embryophyta</taxon>
        <taxon>Tracheophyta</taxon>
        <taxon>Spermatophyta</taxon>
        <taxon>Magnoliopsida</taxon>
        <taxon>eudicotyledons</taxon>
        <taxon>Gunneridae</taxon>
        <taxon>Pentapetalae</taxon>
        <taxon>rosids</taxon>
        <taxon>fabids</taxon>
        <taxon>Cucurbitales</taxon>
        <taxon>Cucurbitaceae</taxon>
        <taxon>Benincaseae</taxon>
        <taxon>Cucumis</taxon>
    </lineage>
</organism>
<proteinExistence type="predicted"/>
<gene>
    <name evidence="2" type="primary">103489769</name>
    <name evidence="4 5" type="synonym">LOC103489769</name>
</gene>
<evidence type="ECO:0000313" key="2">
    <source>
        <dbReference type="EnsemblPlants" id="MELO3C003079.2.1"/>
    </source>
</evidence>
<dbReference type="OrthoDB" id="1939750at2759"/>
<sequence length="253" mass="28708">MMATCKEDIQWSGNKMDVEKGLKTLECLRGRLLAERQASRSAKEEAELMGEKLLKLENQIRKETELRNKAEKRLELLIKKLESLNNASTSVTSTASEISTNSSPSKETESQELKSEKLVSTIPENQCQKILNITTSKQHDEKKPNRNTPDRLNSIPNSESPNNFYIDPRHTSEIPHTKDQSFSVEVKERKHYIDNLAESVPGAAPMANSETGAMKMKEIHERATEVHDALKHIRGNVQSSFERRNHMKAILSM</sequence>
<feature type="region of interest" description="Disordered" evidence="1">
    <location>
        <begin position="133"/>
        <end position="181"/>
    </location>
</feature>
<dbReference type="PANTHER" id="PTHR33701:SF2">
    <property type="entry name" value="TRANSMEMBRANE PROTEIN"/>
    <property type="match status" value="1"/>
</dbReference>
<dbReference type="PANTHER" id="PTHR33701">
    <property type="entry name" value="TRANSMEMBRANE PROTEIN"/>
    <property type="match status" value="1"/>
</dbReference>
<feature type="compositionally biased region" description="Low complexity" evidence="1">
    <location>
        <begin position="88"/>
        <end position="100"/>
    </location>
</feature>
<dbReference type="GeneID" id="103489769"/>
<evidence type="ECO:0000313" key="4">
    <source>
        <dbReference type="RefSeq" id="XP_008447301.1"/>
    </source>
</evidence>
<evidence type="ECO:0000256" key="1">
    <source>
        <dbReference type="SAM" id="MobiDB-lite"/>
    </source>
</evidence>
<dbReference type="RefSeq" id="XP_016900817.1">
    <property type="nucleotide sequence ID" value="XM_017045328.1"/>
</dbReference>
<evidence type="ECO:0000313" key="5">
    <source>
        <dbReference type="RefSeq" id="XP_016900817.1"/>
    </source>
</evidence>
<dbReference type="Gramene" id="MELO3C003079.2.1">
    <property type="protein sequence ID" value="MELO3C003079.2.1"/>
    <property type="gene ID" value="MELO3C003079.2"/>
</dbReference>
<dbReference type="KEGG" id="cmo:103489769"/>